<dbReference type="CDD" id="cd01948">
    <property type="entry name" value="EAL"/>
    <property type="match status" value="1"/>
</dbReference>
<keyword evidence="3" id="KW-1185">Reference proteome</keyword>
<proteinExistence type="predicted"/>
<evidence type="ECO:0000313" key="3">
    <source>
        <dbReference type="Proteomes" id="UP000256977"/>
    </source>
</evidence>
<dbReference type="Gene3D" id="3.20.20.450">
    <property type="entry name" value="EAL domain"/>
    <property type="match status" value="1"/>
</dbReference>
<dbReference type="PROSITE" id="PS50883">
    <property type="entry name" value="EAL"/>
    <property type="match status" value="1"/>
</dbReference>
<gene>
    <name evidence="2" type="ORF">DFP98_13034</name>
</gene>
<dbReference type="Pfam" id="PF00563">
    <property type="entry name" value="EAL"/>
    <property type="match status" value="1"/>
</dbReference>
<dbReference type="PANTHER" id="PTHR33121:SF76">
    <property type="entry name" value="SIGNALING PROTEIN"/>
    <property type="match status" value="1"/>
</dbReference>
<dbReference type="InterPro" id="IPR001633">
    <property type="entry name" value="EAL_dom"/>
</dbReference>
<protein>
    <submittedName>
        <fullName evidence="2">EAL domain-containing protein (Putative c-di-GMP-specific phosphodiesterase class I)</fullName>
    </submittedName>
</protein>
<dbReference type="EMBL" id="QRDZ01000030">
    <property type="protein sequence ID" value="RED60512.1"/>
    <property type="molecule type" value="Genomic_DNA"/>
</dbReference>
<reference evidence="2 3" key="1">
    <citation type="submission" date="2018-07" db="EMBL/GenBank/DDBJ databases">
        <title>Genomic Encyclopedia of Type Strains, Phase III (KMG-III): the genomes of soil and plant-associated and newly described type strains.</title>
        <authorList>
            <person name="Whitman W."/>
        </authorList>
    </citation>
    <scope>NUCLEOTIDE SEQUENCE [LARGE SCALE GENOMIC DNA]</scope>
    <source>
        <strain evidence="2 3">CECT 7287</strain>
    </source>
</reference>
<dbReference type="GO" id="GO:0071111">
    <property type="term" value="F:cyclic-guanylate-specific phosphodiesterase activity"/>
    <property type="evidence" value="ECO:0007669"/>
    <property type="project" value="InterPro"/>
</dbReference>
<organism evidence="2 3">
    <name type="scientific">Cohnella phaseoli</name>
    <dbReference type="NCBI Taxonomy" id="456490"/>
    <lineage>
        <taxon>Bacteria</taxon>
        <taxon>Bacillati</taxon>
        <taxon>Bacillota</taxon>
        <taxon>Bacilli</taxon>
        <taxon>Bacillales</taxon>
        <taxon>Paenibacillaceae</taxon>
        <taxon>Cohnella</taxon>
    </lineage>
</organism>
<dbReference type="AlphaFoldDB" id="A0A3D9IFG4"/>
<dbReference type="PANTHER" id="PTHR33121">
    <property type="entry name" value="CYCLIC DI-GMP PHOSPHODIESTERASE PDEF"/>
    <property type="match status" value="1"/>
</dbReference>
<evidence type="ECO:0000313" key="2">
    <source>
        <dbReference type="EMBL" id="RED60512.1"/>
    </source>
</evidence>
<dbReference type="Proteomes" id="UP000256977">
    <property type="component" value="Unassembled WGS sequence"/>
</dbReference>
<dbReference type="OrthoDB" id="581425at2"/>
<comment type="caution">
    <text evidence="2">The sequence shown here is derived from an EMBL/GenBank/DDBJ whole genome shotgun (WGS) entry which is preliminary data.</text>
</comment>
<dbReference type="InterPro" id="IPR050706">
    <property type="entry name" value="Cyclic-di-GMP_PDE-like"/>
</dbReference>
<evidence type="ECO:0000259" key="1">
    <source>
        <dbReference type="PROSITE" id="PS50883"/>
    </source>
</evidence>
<accession>A0A3D9IFG4</accession>
<sequence length="243" mass="27549">MIFSQHRHYSLFQPIVWIENERVHGHEALLRSSDSISPDCLFRLARAHRYLYELDSGAMARSISTYFQQMENCGSPTWLFVNVFPSTLLNPAFSAWIVNKFLDNGFPLNRIVLEINEAPEEEKMWDIALLGERLSEMRQYGFLIALDDVGSGAASLKKIVEYKPDIVKLDRYFGKHLATNTAKQRLVSLFAEFCRGEQLLVLEGIERADDLIAARSLGVPLGQGFLLGRPAASCNSPSFDYCH</sequence>
<feature type="domain" description="EAL" evidence="1">
    <location>
        <begin position="1"/>
        <end position="243"/>
    </location>
</feature>
<dbReference type="InterPro" id="IPR035919">
    <property type="entry name" value="EAL_sf"/>
</dbReference>
<dbReference type="SMART" id="SM00052">
    <property type="entry name" value="EAL"/>
    <property type="match status" value="1"/>
</dbReference>
<dbReference type="RefSeq" id="WP_116064164.1">
    <property type="nucleotide sequence ID" value="NZ_QRDZ01000030.1"/>
</dbReference>
<name>A0A3D9IFG4_9BACL</name>
<dbReference type="SUPFAM" id="SSF141868">
    <property type="entry name" value="EAL domain-like"/>
    <property type="match status" value="1"/>
</dbReference>